<keyword evidence="2" id="KW-0092">Biotin</keyword>
<feature type="binding site" evidence="2">
    <location>
        <begin position="166"/>
        <end position="168"/>
    </location>
    <ligand>
        <name>biotin</name>
        <dbReference type="ChEBI" id="CHEBI:57586"/>
    </ligand>
</feature>
<dbReference type="Pfam" id="PF03099">
    <property type="entry name" value="BPL_LplA_LipB"/>
    <property type="match status" value="1"/>
</dbReference>
<dbReference type="CDD" id="cd16442">
    <property type="entry name" value="BPL"/>
    <property type="match status" value="1"/>
</dbReference>
<dbReference type="KEGG" id="ppi:YSA_05898"/>
<dbReference type="InterPro" id="IPR008988">
    <property type="entry name" value="Transcriptional_repressor_C"/>
</dbReference>
<dbReference type="NCBIfam" id="NF008848">
    <property type="entry name" value="PRK11886.1-3"/>
    <property type="match status" value="1"/>
</dbReference>
<dbReference type="GO" id="GO:0004077">
    <property type="term" value="F:biotin--[biotin carboxyl-carrier protein] ligase activity"/>
    <property type="evidence" value="ECO:0007669"/>
    <property type="project" value="UniProtKB-UniRule"/>
</dbReference>
<gene>
    <name evidence="2" type="primary">birA</name>
    <name evidence="4" type="ORF">YSA_05898</name>
</gene>
<feature type="binding site" evidence="2">
    <location>
        <begin position="138"/>
        <end position="140"/>
    </location>
    <ligand>
        <name>biotin</name>
        <dbReference type="ChEBI" id="CHEBI:57586"/>
    </ligand>
</feature>
<dbReference type="Gene3D" id="1.10.10.10">
    <property type="entry name" value="Winged helix-like DNA-binding domain superfamily/Winged helix DNA-binding domain"/>
    <property type="match status" value="1"/>
</dbReference>
<dbReference type="SUPFAM" id="SSF50037">
    <property type="entry name" value="C-terminal domain of transcriptional repressors"/>
    <property type="match status" value="1"/>
</dbReference>
<dbReference type="Pfam" id="PF08279">
    <property type="entry name" value="HTH_11"/>
    <property type="match status" value="1"/>
</dbReference>
<reference evidence="4 5" key="1">
    <citation type="journal article" date="2012" name="J. Bacteriol.">
        <title>Complete Genome Sequence of the Naphthalene-Degrading Pseudomonas putida Strain ND6.</title>
        <authorList>
            <person name="Li S."/>
            <person name="Zhao H."/>
            <person name="Li Y."/>
            <person name="Niu S."/>
            <person name="Cai B."/>
        </authorList>
    </citation>
    <scope>NUCLEOTIDE SEQUENCE [LARGE SCALE GENOMIC DNA]</scope>
    <source>
        <strain evidence="4 5">ND6</strain>
    </source>
</reference>
<keyword evidence="2" id="KW-0238">DNA-binding</keyword>
<dbReference type="PATRIC" id="fig|231023.4.peg.2830"/>
<dbReference type="InterPro" id="IPR036388">
    <property type="entry name" value="WH-like_DNA-bd_sf"/>
</dbReference>
<evidence type="ECO:0000256" key="2">
    <source>
        <dbReference type="HAMAP-Rule" id="MF_00978"/>
    </source>
</evidence>
<dbReference type="PANTHER" id="PTHR12835">
    <property type="entry name" value="BIOTIN PROTEIN LIGASE"/>
    <property type="match status" value="1"/>
</dbReference>
<dbReference type="InterPro" id="IPR004408">
    <property type="entry name" value="Biotin_CoA_COase_ligase"/>
</dbReference>
<keyword evidence="2" id="KW-0804">Transcription</keyword>
<keyword evidence="2" id="KW-0678">Repressor</keyword>
<dbReference type="AlphaFoldDB" id="I3UWT5"/>
<comment type="similarity">
    <text evidence="2">Belongs to the biotin--protein ligase family.</text>
</comment>
<dbReference type="GO" id="GO:0005737">
    <property type="term" value="C:cytoplasm"/>
    <property type="evidence" value="ECO:0007669"/>
    <property type="project" value="TreeGrafter"/>
</dbReference>
<keyword evidence="1 2" id="KW-0436">Ligase</keyword>
<feature type="binding site" evidence="2">
    <location>
        <position position="233"/>
    </location>
    <ligand>
        <name>biotin</name>
        <dbReference type="ChEBI" id="CHEBI:57586"/>
    </ligand>
</feature>
<comment type="function">
    <text evidence="2">Acts both as a biotin--[acetyl-CoA-carboxylase] ligase and a biotin-operon repressor. In the presence of ATP, BirA activates biotin to form the BirA-biotinyl-5'-adenylate (BirA-bio-5'-AMP or holoBirA) complex. HoloBirA can either transfer the biotinyl moiety to the biotin carboxyl carrier protein (BCCP) subunit of acetyl-CoA carboxylase, or bind to the biotin operator site and inhibit transcription of the operon.</text>
</comment>
<keyword evidence="2" id="KW-0067">ATP-binding</keyword>
<dbReference type="InterPro" id="IPR045864">
    <property type="entry name" value="aa-tRNA-synth_II/BPL/LPL"/>
</dbReference>
<evidence type="ECO:0000259" key="3">
    <source>
        <dbReference type="PROSITE" id="PS51733"/>
    </source>
</evidence>
<dbReference type="Proteomes" id="UP000005268">
    <property type="component" value="Chromosome"/>
</dbReference>
<dbReference type="GO" id="GO:0005524">
    <property type="term" value="F:ATP binding"/>
    <property type="evidence" value="ECO:0007669"/>
    <property type="project" value="UniProtKB-UniRule"/>
</dbReference>
<dbReference type="InterPro" id="IPR030855">
    <property type="entry name" value="Bifunct_BirA"/>
</dbReference>
<feature type="binding site" evidence="2">
    <location>
        <position position="162"/>
    </location>
    <ligand>
        <name>biotin</name>
        <dbReference type="ChEBI" id="CHEBI:57586"/>
    </ligand>
</feature>
<dbReference type="NCBIfam" id="TIGR00121">
    <property type="entry name" value="birA_ligase"/>
    <property type="match status" value="1"/>
</dbReference>
<dbReference type="InterPro" id="IPR013196">
    <property type="entry name" value="HTH_11"/>
</dbReference>
<dbReference type="GO" id="GO:0006355">
    <property type="term" value="P:regulation of DNA-templated transcription"/>
    <property type="evidence" value="ECO:0007669"/>
    <property type="project" value="UniProtKB-UniRule"/>
</dbReference>
<dbReference type="InterPro" id="IPR036390">
    <property type="entry name" value="WH_DNA-bd_sf"/>
</dbReference>
<dbReference type="PROSITE" id="PS51733">
    <property type="entry name" value="BPL_LPL_CATALYTIC"/>
    <property type="match status" value="1"/>
</dbReference>
<dbReference type="SUPFAM" id="SSF46785">
    <property type="entry name" value="Winged helix' DNA-binding domain"/>
    <property type="match status" value="1"/>
</dbReference>
<name>I3UWT5_PSEPU</name>
<keyword evidence="2" id="KW-0547">Nucleotide-binding</keyword>
<dbReference type="InterPro" id="IPR004143">
    <property type="entry name" value="BPL_LPL_catalytic"/>
</dbReference>
<dbReference type="EMBL" id="CP003588">
    <property type="protein sequence ID" value="AFK69956.1"/>
    <property type="molecule type" value="Genomic_DNA"/>
</dbReference>
<dbReference type="GO" id="GO:0003677">
    <property type="term" value="F:DNA binding"/>
    <property type="evidence" value="ECO:0007669"/>
    <property type="project" value="UniProtKB-UniRule"/>
</dbReference>
<sequence length="371" mass="40854">MQVGVLSLWAKKLGCHCFSLWMAMQGLSCRPFSYASQQPMAIMPALFQVETGMLKLLNLLKDGRFHSGEALGAALGVSRSAVWKQLQHLESELNLTIHKVRGRGYQLAAPLALLEAQAIAEFAVGEQWPVFIHETIDSTNAEGLRLASEGQAAPFLVLAERQSAGRGRRGRQWVSPFAENLYYSLVLRVDGGMRQLEGLSLVVGLAVMRTLQAFGVKDVGLKWPNDVLVRGQKITGILLELVGDPADVCHVVLGIGINVNMQVNEQVDQQWTSMRREVGAAIDRNHLVALLSQQLQHELARHRRYGFAAFQEEWEQAHLWQGRNVSLVAGSTRIDGVVLGVDGQGGLRLEVDGMEKSFSGGELSLRLRDDS</sequence>
<dbReference type="HAMAP" id="MF_00978">
    <property type="entry name" value="Bifunct_BirA"/>
    <property type="match status" value="1"/>
</dbReference>
<evidence type="ECO:0000256" key="1">
    <source>
        <dbReference type="ARBA" id="ARBA00022598"/>
    </source>
</evidence>
<protein>
    <recommendedName>
        <fullName evidence="2">Bifunctional ligase/repressor BirA</fullName>
    </recommendedName>
    <alternativeName>
        <fullName evidence="2">Biotin operon repressor</fullName>
    </alternativeName>
    <alternativeName>
        <fullName evidence="2">Biotin--[acetyl-CoA-carboxylase] ligase</fullName>
        <ecNumber evidence="2">6.3.4.15</ecNumber>
    </alternativeName>
    <alternativeName>
        <fullName evidence="2">Biotin--protein ligase</fullName>
    </alternativeName>
    <alternativeName>
        <fullName evidence="2">Biotin-[acetyl-CoA carboxylase] synthetase</fullName>
    </alternativeName>
</protein>
<accession>I3UWT5</accession>
<dbReference type="Gene3D" id="3.30.930.10">
    <property type="entry name" value="Bira Bifunctional Protein, Domain 2"/>
    <property type="match status" value="1"/>
</dbReference>
<proteinExistence type="inferred from homology"/>
<evidence type="ECO:0000313" key="5">
    <source>
        <dbReference type="Proteomes" id="UP000005268"/>
    </source>
</evidence>
<evidence type="ECO:0000313" key="4">
    <source>
        <dbReference type="EMBL" id="AFK69956.1"/>
    </source>
</evidence>
<comment type="catalytic activity">
    <reaction evidence="2">
        <text>biotin + L-lysyl-[protein] + ATP = N(6)-biotinyl-L-lysyl-[protein] + AMP + diphosphate + H(+)</text>
        <dbReference type="Rhea" id="RHEA:11756"/>
        <dbReference type="Rhea" id="RHEA-COMP:9752"/>
        <dbReference type="Rhea" id="RHEA-COMP:10505"/>
        <dbReference type="ChEBI" id="CHEBI:15378"/>
        <dbReference type="ChEBI" id="CHEBI:29969"/>
        <dbReference type="ChEBI" id="CHEBI:30616"/>
        <dbReference type="ChEBI" id="CHEBI:33019"/>
        <dbReference type="ChEBI" id="CHEBI:57586"/>
        <dbReference type="ChEBI" id="CHEBI:83144"/>
        <dbReference type="ChEBI" id="CHEBI:456215"/>
        <dbReference type="EC" id="6.3.4.15"/>
    </reaction>
</comment>
<dbReference type="EC" id="6.3.4.15" evidence="2"/>
<feature type="domain" description="BPL/LPL catalytic" evidence="3">
    <location>
        <begin position="125"/>
        <end position="303"/>
    </location>
</feature>
<organism evidence="4 5">
    <name type="scientific">Pseudomonas putida ND6</name>
    <dbReference type="NCBI Taxonomy" id="231023"/>
    <lineage>
        <taxon>Bacteria</taxon>
        <taxon>Pseudomonadati</taxon>
        <taxon>Pseudomonadota</taxon>
        <taxon>Gammaproteobacteria</taxon>
        <taxon>Pseudomonadales</taxon>
        <taxon>Pseudomonadaceae</taxon>
        <taxon>Pseudomonas</taxon>
    </lineage>
</organism>
<keyword evidence="2" id="KW-0805">Transcription regulation</keyword>
<dbReference type="Gene3D" id="2.30.30.100">
    <property type="match status" value="1"/>
</dbReference>
<feature type="DNA-binding region" description="H-T-H motif" evidence="2">
    <location>
        <begin position="68"/>
        <end position="87"/>
    </location>
</feature>
<dbReference type="HOGENOM" id="CLU_051096_4_0_6"/>
<dbReference type="SUPFAM" id="SSF55681">
    <property type="entry name" value="Class II aaRS and biotin synthetases"/>
    <property type="match status" value="1"/>
</dbReference>
<dbReference type="NCBIfam" id="NF008847">
    <property type="entry name" value="PRK11886.1-2"/>
    <property type="match status" value="1"/>
</dbReference>
<dbReference type="PANTHER" id="PTHR12835:SF5">
    <property type="entry name" value="BIOTIN--PROTEIN LIGASE"/>
    <property type="match status" value="1"/>
</dbReference>